<dbReference type="PRINTS" id="PR00039">
    <property type="entry name" value="HTHLYSR"/>
</dbReference>
<dbReference type="Proteomes" id="UP000811844">
    <property type="component" value="Unassembled WGS sequence"/>
</dbReference>
<sequence>MINNANLADIRAFVLIAQLGNLTKAAQALNVSRSHVSRQLSALEKYLGVTLVIRTTRSIKLTQAGEQLLEQSQQALSQIDQALLSTIDNNDNMRGHLSINCVGGPIGEDVISTIVNDFMLQHPHISIDLDFSSERIDLFNDDFDLAFRMGTLADAGFIGRKLLDIEMVTLASPEYLRLHSTPTEPKELVNHRCITGSVTHWHYQHCTQPQITQDVQVKGQLTCRNGRTLINGALKGNGIIRVPLMYCPHEVAKGELVTLLPQWQISSVPFYAIFHQDKYQPKRLRAFIDFCVNAFNSPLKSS</sequence>
<accession>A0ABS5I377</accession>
<dbReference type="Pfam" id="PF03466">
    <property type="entry name" value="LysR_substrate"/>
    <property type="match status" value="1"/>
</dbReference>
<comment type="similarity">
    <text evidence="1">Belongs to the LysR transcriptional regulatory family.</text>
</comment>
<proteinExistence type="inferred from homology"/>
<dbReference type="SUPFAM" id="SSF46785">
    <property type="entry name" value="Winged helix' DNA-binding domain"/>
    <property type="match status" value="1"/>
</dbReference>
<dbReference type="RefSeq" id="WP_153663996.1">
    <property type="nucleotide sequence ID" value="NZ_JAAIKR010000010.1"/>
</dbReference>
<dbReference type="Gene3D" id="3.40.190.290">
    <property type="match status" value="1"/>
</dbReference>
<evidence type="ECO:0000256" key="4">
    <source>
        <dbReference type="ARBA" id="ARBA00023163"/>
    </source>
</evidence>
<feature type="domain" description="HTH lysR-type" evidence="5">
    <location>
        <begin position="1"/>
        <end position="62"/>
    </location>
</feature>
<evidence type="ECO:0000259" key="5">
    <source>
        <dbReference type="PROSITE" id="PS50931"/>
    </source>
</evidence>
<evidence type="ECO:0000256" key="2">
    <source>
        <dbReference type="ARBA" id="ARBA00023015"/>
    </source>
</evidence>
<evidence type="ECO:0000313" key="7">
    <source>
        <dbReference type="Proteomes" id="UP000811844"/>
    </source>
</evidence>
<gene>
    <name evidence="6" type="ORF">G3R48_10870</name>
</gene>
<name>A0ABS5I377_9GAMM</name>
<organism evidence="6 7">
    <name type="scientific">Shewanella intestini</name>
    <dbReference type="NCBI Taxonomy" id="2017544"/>
    <lineage>
        <taxon>Bacteria</taxon>
        <taxon>Pseudomonadati</taxon>
        <taxon>Pseudomonadota</taxon>
        <taxon>Gammaproteobacteria</taxon>
        <taxon>Alteromonadales</taxon>
        <taxon>Shewanellaceae</taxon>
        <taxon>Shewanella</taxon>
    </lineage>
</organism>
<evidence type="ECO:0000256" key="1">
    <source>
        <dbReference type="ARBA" id="ARBA00009437"/>
    </source>
</evidence>
<dbReference type="PROSITE" id="PS50931">
    <property type="entry name" value="HTH_LYSR"/>
    <property type="match status" value="1"/>
</dbReference>
<evidence type="ECO:0000313" key="6">
    <source>
        <dbReference type="EMBL" id="MBR9728476.1"/>
    </source>
</evidence>
<dbReference type="Pfam" id="PF00126">
    <property type="entry name" value="HTH_1"/>
    <property type="match status" value="1"/>
</dbReference>
<dbReference type="InterPro" id="IPR000847">
    <property type="entry name" value="LysR_HTH_N"/>
</dbReference>
<protein>
    <submittedName>
        <fullName evidence="6">LysR family transcriptional regulator</fullName>
    </submittedName>
</protein>
<comment type="caution">
    <text evidence="6">The sequence shown here is derived from an EMBL/GenBank/DDBJ whole genome shotgun (WGS) entry which is preliminary data.</text>
</comment>
<dbReference type="InterPro" id="IPR058163">
    <property type="entry name" value="LysR-type_TF_proteobact-type"/>
</dbReference>
<keyword evidence="2" id="KW-0805">Transcription regulation</keyword>
<dbReference type="Gene3D" id="1.10.10.10">
    <property type="entry name" value="Winged helix-like DNA-binding domain superfamily/Winged helix DNA-binding domain"/>
    <property type="match status" value="1"/>
</dbReference>
<dbReference type="InterPro" id="IPR036390">
    <property type="entry name" value="WH_DNA-bd_sf"/>
</dbReference>
<dbReference type="PANTHER" id="PTHR30537">
    <property type="entry name" value="HTH-TYPE TRANSCRIPTIONAL REGULATOR"/>
    <property type="match status" value="1"/>
</dbReference>
<keyword evidence="3" id="KW-0238">DNA-binding</keyword>
<reference evidence="6 7" key="1">
    <citation type="submission" date="2020-02" db="EMBL/GenBank/DDBJ databases">
        <title>Shewanella WXL01 sp. nov., a marine bacterium isolated from green algae in Luhuitou Fringing Reef (Northern South China Sea).</title>
        <authorList>
            <person name="Wang X."/>
        </authorList>
    </citation>
    <scope>NUCLEOTIDE SEQUENCE [LARGE SCALE GENOMIC DNA]</scope>
    <source>
        <strain evidence="6 7">MCCC 1A01895</strain>
    </source>
</reference>
<evidence type="ECO:0000256" key="3">
    <source>
        <dbReference type="ARBA" id="ARBA00023125"/>
    </source>
</evidence>
<dbReference type="PANTHER" id="PTHR30537:SF5">
    <property type="entry name" value="HTH-TYPE TRANSCRIPTIONAL ACTIVATOR TTDR-RELATED"/>
    <property type="match status" value="1"/>
</dbReference>
<keyword evidence="7" id="KW-1185">Reference proteome</keyword>
<dbReference type="InterPro" id="IPR036388">
    <property type="entry name" value="WH-like_DNA-bd_sf"/>
</dbReference>
<dbReference type="InterPro" id="IPR005119">
    <property type="entry name" value="LysR_subst-bd"/>
</dbReference>
<keyword evidence="4" id="KW-0804">Transcription</keyword>
<dbReference type="EMBL" id="JAAIKR010000010">
    <property type="protein sequence ID" value="MBR9728476.1"/>
    <property type="molecule type" value="Genomic_DNA"/>
</dbReference>
<dbReference type="CDD" id="cd08422">
    <property type="entry name" value="PBP2_CrgA_like"/>
    <property type="match status" value="1"/>
</dbReference>
<dbReference type="SUPFAM" id="SSF53850">
    <property type="entry name" value="Periplasmic binding protein-like II"/>
    <property type="match status" value="1"/>
</dbReference>